<reference evidence="3 4" key="1">
    <citation type="journal article" date="2005" name="Nucleic Acids Res.">
        <title>Genomic blueprint of Hahella chejuensis, a marine microbe producing an algicidal agent.</title>
        <authorList>
            <person name="Jeong H."/>
            <person name="Yim J.H."/>
            <person name="Lee C."/>
            <person name="Choi S.-H."/>
            <person name="Park Y.K."/>
            <person name="Yoon S.H."/>
            <person name="Hur C.-G."/>
            <person name="Kang H.-Y."/>
            <person name="Kim D."/>
            <person name="Lee H.H."/>
            <person name="Park K.H."/>
            <person name="Park S.-H."/>
            <person name="Park H.-S."/>
            <person name="Lee H.K."/>
            <person name="Oh T.K."/>
            <person name="Kim J.F."/>
        </authorList>
    </citation>
    <scope>NUCLEOTIDE SEQUENCE [LARGE SCALE GENOMIC DNA]</scope>
    <source>
        <strain evidence="3 4">KCTC 2396</strain>
    </source>
</reference>
<dbReference type="Proteomes" id="UP000000238">
    <property type="component" value="Chromosome"/>
</dbReference>
<accession>Q2SEX7</accession>
<feature type="chain" id="PRO_5004215350" evidence="1">
    <location>
        <begin position="19"/>
        <end position="328"/>
    </location>
</feature>
<protein>
    <submittedName>
        <fullName evidence="3">Flagellar basal body P-ring biosynthesis protein</fullName>
    </submittedName>
</protein>
<dbReference type="EMBL" id="CP000155">
    <property type="protein sequence ID" value="ABC30797.1"/>
    <property type="molecule type" value="Genomic_DNA"/>
</dbReference>
<organism evidence="3 4">
    <name type="scientific">Hahella chejuensis (strain KCTC 2396)</name>
    <dbReference type="NCBI Taxonomy" id="349521"/>
    <lineage>
        <taxon>Bacteria</taxon>
        <taxon>Pseudomonadati</taxon>
        <taxon>Pseudomonadota</taxon>
        <taxon>Gammaproteobacteria</taxon>
        <taxon>Oceanospirillales</taxon>
        <taxon>Hahellaceae</taxon>
        <taxon>Hahella</taxon>
    </lineage>
</organism>
<feature type="domain" description="Flagella basal body P-ring formation protein FlgA SAF" evidence="2">
    <location>
        <begin position="207"/>
        <end position="325"/>
    </location>
</feature>
<keyword evidence="3" id="KW-0282">Flagellum</keyword>
<evidence type="ECO:0000313" key="3">
    <source>
        <dbReference type="EMBL" id="ABC30797.1"/>
    </source>
</evidence>
<dbReference type="RefSeq" id="WP_011397864.1">
    <property type="nucleotide sequence ID" value="NC_007645.1"/>
</dbReference>
<dbReference type="eggNOG" id="COG1261">
    <property type="taxonomic scope" value="Bacteria"/>
</dbReference>
<evidence type="ECO:0000256" key="1">
    <source>
        <dbReference type="SAM" id="SignalP"/>
    </source>
</evidence>
<dbReference type="GO" id="GO:0044780">
    <property type="term" value="P:bacterial-type flagellum assembly"/>
    <property type="evidence" value="ECO:0007669"/>
    <property type="project" value="InterPro"/>
</dbReference>
<keyword evidence="1" id="KW-0732">Signal</keyword>
<keyword evidence="3" id="KW-0966">Cell projection</keyword>
<dbReference type="PANTHER" id="PTHR36307:SF1">
    <property type="entry name" value="FLAGELLA BASAL BODY P-RING FORMATION PROTEIN FLGA"/>
    <property type="match status" value="1"/>
</dbReference>
<name>Q2SEX7_HAHCH</name>
<dbReference type="Pfam" id="PF13144">
    <property type="entry name" value="ChapFlgA"/>
    <property type="match status" value="1"/>
</dbReference>
<dbReference type="InterPro" id="IPR017585">
    <property type="entry name" value="SAF_FlgA"/>
</dbReference>
<dbReference type="PANTHER" id="PTHR36307">
    <property type="entry name" value="FLAGELLA BASAL BODY P-RING FORMATION PROTEIN FLGA"/>
    <property type="match status" value="1"/>
</dbReference>
<dbReference type="NCBIfam" id="TIGR03170">
    <property type="entry name" value="flgA_cterm"/>
    <property type="match status" value="1"/>
</dbReference>
<gene>
    <name evidence="3" type="primary">flgA</name>
    <name evidence="3" type="ordered locus">HCH_04084</name>
</gene>
<dbReference type="Gene3D" id="2.30.30.760">
    <property type="match status" value="1"/>
</dbReference>
<keyword evidence="3" id="KW-0969">Cilium</keyword>
<dbReference type="DNASU" id="3840756"/>
<dbReference type="KEGG" id="hch:HCH_04084"/>
<dbReference type="OrthoDB" id="6194608at2"/>
<dbReference type="STRING" id="349521.HCH_04084"/>
<dbReference type="InterPro" id="IPR039246">
    <property type="entry name" value="Flagellar_FlgA"/>
</dbReference>
<feature type="signal peptide" evidence="1">
    <location>
        <begin position="1"/>
        <end position="18"/>
    </location>
</feature>
<evidence type="ECO:0000259" key="2">
    <source>
        <dbReference type="Pfam" id="PF13144"/>
    </source>
</evidence>
<dbReference type="AlphaFoldDB" id="Q2SEX7"/>
<evidence type="ECO:0000313" key="4">
    <source>
        <dbReference type="Proteomes" id="UP000000238"/>
    </source>
</evidence>
<keyword evidence="4" id="KW-1185">Reference proteome</keyword>
<dbReference type="HOGENOM" id="CLU_846663_0_0_6"/>
<proteinExistence type="predicted"/>
<dbReference type="PROSITE" id="PS51257">
    <property type="entry name" value="PROKAR_LIPOPROTEIN"/>
    <property type="match status" value="1"/>
</dbReference>
<sequence length="328" mass="36167">MRYFLCLVIYALSLSCWAENHLTLSPYVTLISTNEHGKGKEEIRIELKRLGAVRLDGAQKGSALPMIVLSPRQLRAGSISKLEVDKQLAQWALESSMSSWKVEGPDYVTLNLAAEKVDLAALEAKAGEYLNNWLVDAGFQEIKVKPVSTKRRSVLVSRRVAEIRIRPLEVSALSRRLCIWADIVDASGVLLNSAPVWFDVSAMGEVWTPSTDAEKGTAVDVHPLKREFIDVAAAGIEPASRREIEGKEFSRRVESGQPITKDVLRAIPEIKNGDIVFVEVRVGTVFLRSRAEAMHDAYIGDRIKLKSVSSGETMLGVVLSAGRVWIGS</sequence>